<dbReference type="Proteomes" id="UP000466906">
    <property type="component" value="Chromosome"/>
</dbReference>
<dbReference type="GO" id="GO:0051920">
    <property type="term" value="F:peroxiredoxin activity"/>
    <property type="evidence" value="ECO:0007669"/>
    <property type="project" value="InterPro"/>
</dbReference>
<evidence type="ECO:0000256" key="2">
    <source>
        <dbReference type="SAM" id="Phobius"/>
    </source>
</evidence>
<keyword evidence="5" id="KW-1185">Reference proteome</keyword>
<feature type="region of interest" description="Disordered" evidence="1">
    <location>
        <begin position="1"/>
        <end position="23"/>
    </location>
</feature>
<feature type="transmembrane region" description="Helical" evidence="2">
    <location>
        <begin position="202"/>
        <end position="222"/>
    </location>
</feature>
<keyword evidence="2" id="KW-0812">Transmembrane</keyword>
<dbReference type="EMBL" id="AP022565">
    <property type="protein sequence ID" value="BBX30115.1"/>
    <property type="molecule type" value="Genomic_DNA"/>
</dbReference>
<dbReference type="InterPro" id="IPR029032">
    <property type="entry name" value="AhpD-like"/>
</dbReference>
<accession>A0A6N4V1D5</accession>
<dbReference type="AlphaFoldDB" id="A0A6N4V1D5"/>
<keyword evidence="2" id="KW-1133">Transmembrane helix</keyword>
<dbReference type="SUPFAM" id="SSF69118">
    <property type="entry name" value="AhpD-like"/>
    <property type="match status" value="1"/>
</dbReference>
<evidence type="ECO:0000313" key="4">
    <source>
        <dbReference type="EMBL" id="BBX30115.1"/>
    </source>
</evidence>
<sequence length="240" mass="27374">MDRSHRRRFAASDPGGLTIDSDSPVPPERIYDLFNKRTYTVRQLGADLRRVRWTTGGGIWFRHKVDRQTREAIMLAVSHAHDCRYCAFIHREWALHTGLPLSVISGIEGHADSHLEQTCGSPGDPRWLATTYAEALVRNDFGPVAPLLQTAVAVEFDAAYRGRIETIARIMTIFNRSTNTFDALRARIAGEPVEDSRLRDELVVSVFAWAVTLPMFLALSLIRRESPRYVLRRFRRSGRR</sequence>
<protein>
    <recommendedName>
        <fullName evidence="3">Carboxymuconolactone decarboxylase-like domain-containing protein</fullName>
    </recommendedName>
</protein>
<evidence type="ECO:0000256" key="1">
    <source>
        <dbReference type="SAM" id="MobiDB-lite"/>
    </source>
</evidence>
<reference evidence="4 5" key="1">
    <citation type="journal article" date="2019" name="Emerg. Microbes Infect.">
        <title>Comprehensive subspecies identification of 175 nontuberculous mycobacteria species based on 7547 genomic profiles.</title>
        <authorList>
            <person name="Matsumoto Y."/>
            <person name="Kinjo T."/>
            <person name="Motooka D."/>
            <person name="Nabeya D."/>
            <person name="Jung N."/>
            <person name="Uechi K."/>
            <person name="Horii T."/>
            <person name="Iida T."/>
            <person name="Fujita J."/>
            <person name="Nakamura S."/>
        </authorList>
    </citation>
    <scope>NUCLEOTIDE SEQUENCE [LARGE SCALE GENOMIC DNA]</scope>
    <source>
        <strain evidence="4 5">JCM 12272</strain>
    </source>
</reference>
<feature type="domain" description="Carboxymuconolactone decarboxylase-like" evidence="3">
    <location>
        <begin position="53"/>
        <end position="99"/>
    </location>
</feature>
<dbReference type="KEGG" id="malv:MALV_52400"/>
<proteinExistence type="predicted"/>
<keyword evidence="2" id="KW-0472">Membrane</keyword>
<gene>
    <name evidence="4" type="ORF">MALV_52400</name>
</gene>
<evidence type="ECO:0000259" key="3">
    <source>
        <dbReference type="Pfam" id="PF02627"/>
    </source>
</evidence>
<dbReference type="RefSeq" id="WP_163669007.1">
    <property type="nucleotide sequence ID" value="NZ_AP022565.1"/>
</dbReference>
<dbReference type="Pfam" id="PF02627">
    <property type="entry name" value="CMD"/>
    <property type="match status" value="1"/>
</dbReference>
<dbReference type="Gene3D" id="1.20.1290.10">
    <property type="entry name" value="AhpD-like"/>
    <property type="match status" value="1"/>
</dbReference>
<evidence type="ECO:0000313" key="5">
    <source>
        <dbReference type="Proteomes" id="UP000466906"/>
    </source>
</evidence>
<dbReference type="InterPro" id="IPR003779">
    <property type="entry name" value="CMD-like"/>
</dbReference>
<name>A0A6N4V1D5_9MYCO</name>
<organism evidence="4 5">
    <name type="scientific">Mycolicibacterium alvei</name>
    <dbReference type="NCBI Taxonomy" id="67081"/>
    <lineage>
        <taxon>Bacteria</taxon>
        <taxon>Bacillati</taxon>
        <taxon>Actinomycetota</taxon>
        <taxon>Actinomycetes</taxon>
        <taxon>Mycobacteriales</taxon>
        <taxon>Mycobacteriaceae</taxon>
        <taxon>Mycolicibacterium</taxon>
    </lineage>
</organism>